<dbReference type="InterPro" id="IPR025668">
    <property type="entry name" value="Tnp_DDE_dom"/>
</dbReference>
<dbReference type="Proteomes" id="UP000019486">
    <property type="component" value="Unassembled WGS sequence"/>
</dbReference>
<accession>W9GX76</accession>
<sequence length="322" mass="35712">MPYKHNDPRRHKIPKAKYQVLNWREYDRALQRRGSLTVWVTPEALEAWAPAATGQRGRPPAYSDIVIETAAMLRLVMGQPWRQTEGLLRSIIELLGLDLPVPDHTTLARRSARLPLTTALTKPKGSLDVVIDSSGLKIFGVGEWRHEKHGGKPRRSWRRLHLAIDPDNGDILAAELTTTDEGDASQVGPLLDQIDGPVSAVFADGAYDGDPTYRTVIERHPDAAVVIPPRSTAVRSDTAETDPTQRDRHIQVLAEKGRMGWQAATGYGKRALVETAFHRYKVLVGRSLRARTLSAQRVEARVARAAINRMTSLGMPASRKVA</sequence>
<feature type="domain" description="Transposase DDE" evidence="1">
    <location>
        <begin position="31"/>
        <end position="140"/>
    </location>
</feature>
<dbReference type="RefSeq" id="WP_037461308.1">
    <property type="nucleotide sequence ID" value="NZ_AVFL01000053.1"/>
</dbReference>
<dbReference type="EMBL" id="AVFL01000053">
    <property type="protein sequence ID" value="EWY36088.1"/>
    <property type="molecule type" value="Genomic_DNA"/>
</dbReference>
<evidence type="ECO:0000259" key="1">
    <source>
        <dbReference type="Pfam" id="PF13737"/>
    </source>
</evidence>
<dbReference type="OrthoDB" id="7298998at2"/>
<dbReference type="PANTHER" id="PTHR34631:SF3">
    <property type="entry name" value="ISSOD12 TRANSPOSASE TNPA_ISSOD12"/>
    <property type="match status" value="1"/>
</dbReference>
<dbReference type="InterPro" id="IPR053520">
    <property type="entry name" value="Transposase_Tn903"/>
</dbReference>
<dbReference type="PANTHER" id="PTHR34631">
    <property type="match status" value="1"/>
</dbReference>
<comment type="caution">
    <text evidence="2">The sequence shown here is derived from an EMBL/GenBank/DDBJ whole genome shotgun (WGS) entry which is preliminary data.</text>
</comment>
<dbReference type="Pfam" id="PF13737">
    <property type="entry name" value="DDE_Tnp_1_5"/>
    <property type="match status" value="1"/>
</dbReference>
<dbReference type="PATRIC" id="fig|1385369.3.peg.6878"/>
<dbReference type="AlphaFoldDB" id="W9GX76"/>
<protein>
    <submittedName>
        <fullName evidence="2">Transposase ISSpo9</fullName>
    </submittedName>
</protein>
<dbReference type="NCBIfam" id="NF033579">
    <property type="entry name" value="transpos_IS5_2"/>
    <property type="match status" value="1"/>
</dbReference>
<gene>
    <name evidence="2" type="ORF">N825_29975</name>
</gene>
<proteinExistence type="predicted"/>
<evidence type="ECO:0000313" key="3">
    <source>
        <dbReference type="Proteomes" id="UP000019486"/>
    </source>
</evidence>
<organism evidence="2 3">
    <name type="scientific">Skermanella stibiiresistens SB22</name>
    <dbReference type="NCBI Taxonomy" id="1385369"/>
    <lineage>
        <taxon>Bacteria</taxon>
        <taxon>Pseudomonadati</taxon>
        <taxon>Pseudomonadota</taxon>
        <taxon>Alphaproteobacteria</taxon>
        <taxon>Rhodospirillales</taxon>
        <taxon>Azospirillaceae</taxon>
        <taxon>Skermanella</taxon>
    </lineage>
</organism>
<dbReference type="InterPro" id="IPR053172">
    <property type="entry name" value="Tn903_transposase"/>
</dbReference>
<keyword evidence="3" id="KW-1185">Reference proteome</keyword>
<name>W9GX76_9PROT</name>
<reference evidence="2 3" key="1">
    <citation type="submission" date="2013-08" db="EMBL/GenBank/DDBJ databases">
        <title>The genome sequence of Skermanella stibiiresistens.</title>
        <authorList>
            <person name="Zhu W."/>
            <person name="Wang G."/>
        </authorList>
    </citation>
    <scope>NUCLEOTIDE SEQUENCE [LARGE SCALE GENOMIC DNA]</scope>
    <source>
        <strain evidence="2 3">SB22</strain>
    </source>
</reference>
<evidence type="ECO:0000313" key="2">
    <source>
        <dbReference type="EMBL" id="EWY36088.1"/>
    </source>
</evidence>